<comment type="caution">
    <text evidence="1">The sequence shown here is derived from an EMBL/GenBank/DDBJ whole genome shotgun (WGS) entry which is preliminary data.</text>
</comment>
<dbReference type="SUPFAM" id="SSF54001">
    <property type="entry name" value="Cysteine proteinases"/>
    <property type="match status" value="1"/>
</dbReference>
<dbReference type="InterPro" id="IPR038765">
    <property type="entry name" value="Papain-like_cys_pep_sf"/>
</dbReference>
<reference evidence="1 2" key="1">
    <citation type="submission" date="2017-05" db="EMBL/GenBank/DDBJ databases">
        <title>Biotechnological potential of actinobacteria isolated from South African environments.</title>
        <authorList>
            <person name="Le Roes-Hill M."/>
            <person name="Prins A."/>
            <person name="Durrell K.A."/>
        </authorList>
    </citation>
    <scope>NUCLEOTIDE SEQUENCE [LARGE SCALE GENOMIC DNA]</scope>
    <source>
        <strain evidence="1">BS2</strain>
    </source>
</reference>
<proteinExistence type="predicted"/>
<dbReference type="EMBL" id="NGFO01000006">
    <property type="protein sequence ID" value="OUC79635.1"/>
    <property type="molecule type" value="Genomic_DNA"/>
</dbReference>
<gene>
    <name evidence="1" type="ORF">CA982_07020</name>
</gene>
<dbReference type="STRING" id="417102.CA982_07020"/>
<evidence type="ECO:0000313" key="1">
    <source>
        <dbReference type="EMBL" id="OUC79635.1"/>
    </source>
</evidence>
<accession>A0A243QDG8</accession>
<protein>
    <submittedName>
        <fullName evidence="1">Guanylate cyclase</fullName>
    </submittedName>
</protein>
<dbReference type="Gene3D" id="3.90.1720.10">
    <property type="entry name" value="endopeptidase domain like (from Nostoc punctiforme)"/>
    <property type="match status" value="1"/>
</dbReference>
<name>A0A243QDG8_9ACTN</name>
<dbReference type="OrthoDB" id="4823208at2"/>
<sequence>MPTSRILFGRDRADSGISLTDALDATRTGDIWLFRGHSGPDRAIRTLTNAPVNHVAMAVCIDDLPPLLWHAELGDRLTDVWTGSNHRGVQLHDAREAVEQWMIRYKQACWFRQLTPEVTPDQENALLKVIAELDGTPFPTTARLAGRWFRGRVPNSTDLVRGIPYLDRKVRQRRDERQQRRNRTTDGAGLEAAYCAEVVAITYREMGILDTSKDSNWFDPGRFWSGDDLPLHAPHDLTPEVGVRLD</sequence>
<evidence type="ECO:0000313" key="2">
    <source>
        <dbReference type="Proteomes" id="UP000194632"/>
    </source>
</evidence>
<keyword evidence="2" id="KW-1185">Reference proteome</keyword>
<dbReference type="AlphaFoldDB" id="A0A243QDG8"/>
<dbReference type="RefSeq" id="WP_086534611.1">
    <property type="nucleotide sequence ID" value="NZ_JBLKRZ010000003.1"/>
</dbReference>
<dbReference type="Proteomes" id="UP000194632">
    <property type="component" value="Unassembled WGS sequence"/>
</dbReference>
<organism evidence="1 2">
    <name type="scientific">Gordonia lacunae</name>
    <dbReference type="NCBI Taxonomy" id="417102"/>
    <lineage>
        <taxon>Bacteria</taxon>
        <taxon>Bacillati</taxon>
        <taxon>Actinomycetota</taxon>
        <taxon>Actinomycetes</taxon>
        <taxon>Mycobacteriales</taxon>
        <taxon>Gordoniaceae</taxon>
        <taxon>Gordonia</taxon>
    </lineage>
</organism>